<evidence type="ECO:0000256" key="5">
    <source>
        <dbReference type="ARBA" id="ARBA00023136"/>
    </source>
</evidence>
<gene>
    <name evidence="7" type="ORF">AGERDE_LOCUS4112</name>
</gene>
<feature type="transmembrane region" description="Helical" evidence="6">
    <location>
        <begin position="404"/>
        <end position="423"/>
    </location>
</feature>
<dbReference type="GO" id="GO:0006814">
    <property type="term" value="P:sodium ion transport"/>
    <property type="evidence" value="ECO:0007669"/>
    <property type="project" value="InterPro"/>
</dbReference>
<feature type="transmembrane region" description="Helical" evidence="6">
    <location>
        <begin position="235"/>
        <end position="257"/>
    </location>
</feature>
<comment type="subcellular location">
    <subcellularLocation>
        <location evidence="1">Membrane</location>
        <topology evidence="1">Multi-pass membrane protein</topology>
    </subcellularLocation>
</comment>
<keyword evidence="3 6" id="KW-0812">Transmembrane</keyword>
<evidence type="ECO:0000313" key="8">
    <source>
        <dbReference type="Proteomes" id="UP000789831"/>
    </source>
</evidence>
<feature type="transmembrane region" description="Helical" evidence="6">
    <location>
        <begin position="359"/>
        <end position="383"/>
    </location>
</feature>
<feature type="transmembrane region" description="Helical" evidence="6">
    <location>
        <begin position="590"/>
        <end position="610"/>
    </location>
</feature>
<name>A0A9N8ZJU7_9GLOM</name>
<dbReference type="PANTHER" id="PTHR19432">
    <property type="entry name" value="SUGAR TRANSPORTER"/>
    <property type="match status" value="1"/>
</dbReference>
<feature type="transmembrane region" description="Helical" evidence="6">
    <location>
        <begin position="298"/>
        <end position="316"/>
    </location>
</feature>
<evidence type="ECO:0000256" key="2">
    <source>
        <dbReference type="ARBA" id="ARBA00022448"/>
    </source>
</evidence>
<feature type="transmembrane region" description="Helical" evidence="6">
    <location>
        <begin position="429"/>
        <end position="450"/>
    </location>
</feature>
<dbReference type="GO" id="GO:0008506">
    <property type="term" value="F:sucrose:proton symporter activity"/>
    <property type="evidence" value="ECO:0007669"/>
    <property type="project" value="TreeGrafter"/>
</dbReference>
<comment type="caution">
    <text evidence="7">The sequence shown here is derived from an EMBL/GenBank/DDBJ whole genome shotgun (WGS) entry which is preliminary data.</text>
</comment>
<evidence type="ECO:0000256" key="6">
    <source>
        <dbReference type="SAM" id="Phobius"/>
    </source>
</evidence>
<dbReference type="Proteomes" id="UP000789831">
    <property type="component" value="Unassembled WGS sequence"/>
</dbReference>
<dbReference type="EMBL" id="CAJVPL010000446">
    <property type="protein sequence ID" value="CAG8498279.1"/>
    <property type="molecule type" value="Genomic_DNA"/>
</dbReference>
<dbReference type="SUPFAM" id="SSF103473">
    <property type="entry name" value="MFS general substrate transporter"/>
    <property type="match status" value="1"/>
</dbReference>
<feature type="transmembrane region" description="Helical" evidence="6">
    <location>
        <begin position="126"/>
        <end position="143"/>
    </location>
</feature>
<proteinExistence type="predicted"/>
<feature type="transmembrane region" description="Helical" evidence="6">
    <location>
        <begin position="101"/>
        <end position="119"/>
    </location>
</feature>
<evidence type="ECO:0000313" key="7">
    <source>
        <dbReference type="EMBL" id="CAG8498279.1"/>
    </source>
</evidence>
<keyword evidence="2" id="KW-0813">Transport</keyword>
<feature type="transmembrane region" description="Helical" evidence="6">
    <location>
        <begin position="163"/>
        <end position="188"/>
    </location>
</feature>
<accession>A0A9N8ZJU7</accession>
<sequence length="611" mass="66332">MPNTTSPRSSISEGDIASSVEIEEDTFDANLTDGGSTIRLHNNVDNKSSTTLQEENNIASIKGKNKTTKMVLLTTFVAGVELAYGTPYLLSLGLSKSSTSLVWIAGPLSGMLSDTCTSIYGRRRPFLLGGSIAVICSFMFIGWTREIVFAIFGKSDFSIKLTIWVAVISIYVLDFAINTVQACIRALIVDSLPPSQQEEGTAWAGKMGGIGSVVGYFMGFVDLIAIFPFFGDTELKVLCVLASLTLIACNVITWYSVKEMVYCSKKSQHVKNVFASTFETLASIIKSIRYLPAPAQQICNVLFFASIGWFPFLFYSTTWVSELYKKTSAAGNSPPLENSQDPVGDATRAGSYALLVHSIVSLMSSFTLPFLVSPSGSATMYNASKFSWKSYFRLPFPFLSLPKLWTISHFIMALAMLSTWFVVTVSQATFLYGILGIAWAVSTWAPFSILAEFISRESRNATSNTTISHHDDDSNATESDQVAYRLVETTTAINTDDGDDVELLNQSSSKFSSSPPSSSVDAGILLGIQNIYVVVPQFLVTFFSSIVFAILEPPSEILTTGVESSNNSKRLPTAPVTPITPTSNGDAIGFVLRFGGLMAIIAGIISIKIWK</sequence>
<organism evidence="7 8">
    <name type="scientific">Ambispora gerdemannii</name>
    <dbReference type="NCBI Taxonomy" id="144530"/>
    <lineage>
        <taxon>Eukaryota</taxon>
        <taxon>Fungi</taxon>
        <taxon>Fungi incertae sedis</taxon>
        <taxon>Mucoromycota</taxon>
        <taxon>Glomeromycotina</taxon>
        <taxon>Glomeromycetes</taxon>
        <taxon>Archaeosporales</taxon>
        <taxon>Ambisporaceae</taxon>
        <taxon>Ambispora</taxon>
    </lineage>
</organism>
<feature type="transmembrane region" description="Helical" evidence="6">
    <location>
        <begin position="70"/>
        <end position="89"/>
    </location>
</feature>
<protein>
    <submittedName>
        <fullName evidence="7">9096_t:CDS:1</fullName>
    </submittedName>
</protein>
<keyword evidence="4 6" id="KW-1133">Transmembrane helix</keyword>
<dbReference type="AlphaFoldDB" id="A0A9N8ZJU7"/>
<dbReference type="PROSITE" id="PS00872">
    <property type="entry name" value="NA_GALACTOSIDE_SYMP"/>
    <property type="match status" value="1"/>
</dbReference>
<feature type="transmembrane region" description="Helical" evidence="6">
    <location>
        <begin position="531"/>
        <end position="551"/>
    </location>
</feature>
<dbReference type="Gene3D" id="1.20.1250.20">
    <property type="entry name" value="MFS general substrate transporter like domains"/>
    <property type="match status" value="1"/>
</dbReference>
<keyword evidence="8" id="KW-1185">Reference proteome</keyword>
<dbReference type="InterPro" id="IPR018043">
    <property type="entry name" value="Na/Gal_symport_CS"/>
</dbReference>
<keyword evidence="5 6" id="KW-0472">Membrane</keyword>
<dbReference type="GO" id="GO:0005886">
    <property type="term" value="C:plasma membrane"/>
    <property type="evidence" value="ECO:0007669"/>
    <property type="project" value="TreeGrafter"/>
</dbReference>
<evidence type="ECO:0000256" key="3">
    <source>
        <dbReference type="ARBA" id="ARBA00022692"/>
    </source>
</evidence>
<evidence type="ECO:0000256" key="1">
    <source>
        <dbReference type="ARBA" id="ARBA00004141"/>
    </source>
</evidence>
<reference evidence="7" key="1">
    <citation type="submission" date="2021-06" db="EMBL/GenBank/DDBJ databases">
        <authorList>
            <person name="Kallberg Y."/>
            <person name="Tangrot J."/>
            <person name="Rosling A."/>
        </authorList>
    </citation>
    <scope>NUCLEOTIDE SEQUENCE</scope>
    <source>
        <strain evidence="7">MT106</strain>
    </source>
</reference>
<dbReference type="InterPro" id="IPR036259">
    <property type="entry name" value="MFS_trans_sf"/>
</dbReference>
<evidence type="ECO:0000256" key="4">
    <source>
        <dbReference type="ARBA" id="ARBA00022989"/>
    </source>
</evidence>
<dbReference type="PANTHER" id="PTHR19432:SF35">
    <property type="entry name" value="SOLUTE CARRIER FAMILY 45 MEMBER 3 ISOFORM X1"/>
    <property type="match status" value="1"/>
</dbReference>
<dbReference type="OrthoDB" id="28755at2759"/>
<feature type="transmembrane region" description="Helical" evidence="6">
    <location>
        <begin position="209"/>
        <end position="229"/>
    </location>
</feature>